<organism evidence="1 2">
    <name type="scientific">Vibrio crassostreae</name>
    <dbReference type="NCBI Taxonomy" id="246167"/>
    <lineage>
        <taxon>Bacteria</taxon>
        <taxon>Pseudomonadati</taxon>
        <taxon>Pseudomonadota</taxon>
        <taxon>Gammaproteobacteria</taxon>
        <taxon>Vibrionales</taxon>
        <taxon>Vibrionaceae</taxon>
        <taxon>Vibrio</taxon>
    </lineage>
</organism>
<comment type="caution">
    <text evidence="1">The sequence shown here is derived from an EMBL/GenBank/DDBJ whole genome shotgun (WGS) entry which is preliminary data.</text>
</comment>
<gene>
    <name evidence="1" type="ORF">VCR5J5_1370317</name>
</gene>
<dbReference type="EMBL" id="CCJV01000043">
    <property type="protein sequence ID" value="CDT04629.1"/>
    <property type="molecule type" value="Genomic_DNA"/>
</dbReference>
<dbReference type="AlphaFoldDB" id="A0A822MTR5"/>
<dbReference type="Proteomes" id="UP000049495">
    <property type="component" value="Unassembled WGS sequence"/>
</dbReference>
<name>A0A822MTR5_9VIBR</name>
<evidence type="ECO:0000313" key="1">
    <source>
        <dbReference type="EMBL" id="CDT04629.1"/>
    </source>
</evidence>
<reference evidence="2" key="1">
    <citation type="submission" date="2014-06" db="EMBL/GenBank/DDBJ databases">
        <authorList>
            <person name="Le Roux Frederique"/>
        </authorList>
    </citation>
    <scope>NUCLEOTIDE SEQUENCE [LARGE SCALE GENOMIC DNA]</scope>
    <source>
        <strain evidence="2">J5-5</strain>
    </source>
</reference>
<accession>A0A822MTR5</accession>
<sequence>MGNPLMSSVLLMSPLLLTEHIVARATRYFALDQNKSDYQLYYLSENCTMRALNFQFCEYLNNESSASRS</sequence>
<evidence type="ECO:0000313" key="2">
    <source>
        <dbReference type="Proteomes" id="UP000049495"/>
    </source>
</evidence>
<protein>
    <submittedName>
        <fullName evidence="1">Uncharacterized protein</fullName>
    </submittedName>
</protein>
<proteinExistence type="predicted"/>